<dbReference type="Proteomes" id="UP001432075">
    <property type="component" value="Chromosome"/>
</dbReference>
<dbReference type="InterPro" id="IPR029058">
    <property type="entry name" value="AB_hydrolase_fold"/>
</dbReference>
<dbReference type="PANTHER" id="PTHR43918">
    <property type="entry name" value="ACETYLCHOLINESTERASE"/>
    <property type="match status" value="1"/>
</dbReference>
<dbReference type="RefSeq" id="WP_328775190.1">
    <property type="nucleotide sequence ID" value="NZ_CP108057.1"/>
</dbReference>
<dbReference type="EC" id="3.1.1.-" evidence="3"/>
<protein>
    <recommendedName>
        <fullName evidence="3">Carboxylic ester hydrolase</fullName>
        <ecNumber evidence="3">3.1.1.-</ecNumber>
    </recommendedName>
</protein>
<feature type="signal peptide" evidence="3">
    <location>
        <begin position="1"/>
        <end position="29"/>
    </location>
</feature>
<evidence type="ECO:0000313" key="6">
    <source>
        <dbReference type="Proteomes" id="UP001432075"/>
    </source>
</evidence>
<dbReference type="PROSITE" id="PS51318">
    <property type="entry name" value="TAT"/>
    <property type="match status" value="1"/>
</dbReference>
<dbReference type="InterPro" id="IPR050654">
    <property type="entry name" value="AChE-related_enzymes"/>
</dbReference>
<keyword evidence="6" id="KW-1185">Reference proteome</keyword>
<dbReference type="PROSITE" id="PS00122">
    <property type="entry name" value="CARBOXYLESTERASE_B_1"/>
    <property type="match status" value="1"/>
</dbReference>
<gene>
    <name evidence="5" type="ORF">OHU17_03450</name>
</gene>
<name>A0ABZ1REK3_9ACTN</name>
<dbReference type="EMBL" id="CP108057">
    <property type="protein sequence ID" value="WUO44940.1"/>
    <property type="molecule type" value="Genomic_DNA"/>
</dbReference>
<feature type="chain" id="PRO_5044965670" description="Carboxylic ester hydrolase" evidence="3">
    <location>
        <begin position="30"/>
        <end position="550"/>
    </location>
</feature>
<dbReference type="SUPFAM" id="SSF53474">
    <property type="entry name" value="alpha/beta-Hydrolases"/>
    <property type="match status" value="1"/>
</dbReference>
<feature type="domain" description="Carboxylesterase type B" evidence="4">
    <location>
        <begin position="41"/>
        <end position="541"/>
    </location>
</feature>
<evidence type="ECO:0000259" key="4">
    <source>
        <dbReference type="Pfam" id="PF00135"/>
    </source>
</evidence>
<dbReference type="Pfam" id="PF00135">
    <property type="entry name" value="COesterase"/>
    <property type="match status" value="1"/>
</dbReference>
<evidence type="ECO:0000256" key="3">
    <source>
        <dbReference type="RuleBase" id="RU361235"/>
    </source>
</evidence>
<dbReference type="Gene3D" id="3.40.50.1820">
    <property type="entry name" value="alpha/beta hydrolase"/>
    <property type="match status" value="1"/>
</dbReference>
<organism evidence="5 6">
    <name type="scientific">Streptomyces goshikiensis</name>
    <dbReference type="NCBI Taxonomy" id="1942"/>
    <lineage>
        <taxon>Bacteria</taxon>
        <taxon>Bacillati</taxon>
        <taxon>Actinomycetota</taxon>
        <taxon>Actinomycetes</taxon>
        <taxon>Kitasatosporales</taxon>
        <taxon>Streptomycetaceae</taxon>
        <taxon>Streptomyces</taxon>
    </lineage>
</organism>
<dbReference type="PANTHER" id="PTHR43918:SF4">
    <property type="entry name" value="CARBOXYLIC ESTER HYDROLASE"/>
    <property type="match status" value="1"/>
</dbReference>
<comment type="similarity">
    <text evidence="1 3">Belongs to the type-B carboxylesterase/lipase family.</text>
</comment>
<keyword evidence="3" id="KW-0732">Signal</keyword>
<sequence length="550" mass="57817">MSVEASRRALLTGAAAAAVVAATATGARAGTADTGGSGAGPVVRTTAGLVGGDVAGRTAVFRGVPYAEPPVGRLRFASPRPPRPWRGVRDAIRFAAPSYQSALPGSSEDSLYANVWTPDTGGRRPVLVYVHGGGWFLGAGSQDVYDGERLADRGDLVVVTFNYRLGALGWGSHPDLADPETGSHANWGLQDQVALLHWVRANARAFGGDPDNITLAGTSAGGASTWQLSLMPELRSTVRRIVPISAAHAWAPALALTAQDSVRAYERLAGALGTSVAGLRDADAARIKAAWEAAFTGSPELRPLGSGREYRGPVVDGRWVRGYDHELPTPRVPVLSVHAATEGSFFTGPASPSPSPAPTDEAQLHASVRACLLKGTPDVPAELVERCMSHYRAAALAEGLPADPLTLWTEIWGDSFFRGPVIRFAERHARTGSTPVYVTEFAHPVRAPHFGTPHEATSKFLFGTHRLPGQAPVFGDGPLERTVSDTFIDLVASFARTGVPAAPAAPAVPVFAPGRASALILGGPGVARVAELPKQRQLRFWDEAGWGPRI</sequence>
<evidence type="ECO:0000256" key="1">
    <source>
        <dbReference type="ARBA" id="ARBA00005964"/>
    </source>
</evidence>
<dbReference type="InterPro" id="IPR019826">
    <property type="entry name" value="Carboxylesterase_B_AS"/>
</dbReference>
<proteinExistence type="inferred from homology"/>
<dbReference type="InterPro" id="IPR002018">
    <property type="entry name" value="CarbesteraseB"/>
</dbReference>
<keyword evidence="2 3" id="KW-0378">Hydrolase</keyword>
<dbReference type="InterPro" id="IPR006311">
    <property type="entry name" value="TAT_signal"/>
</dbReference>
<accession>A0ABZ1REK3</accession>
<evidence type="ECO:0000256" key="2">
    <source>
        <dbReference type="ARBA" id="ARBA00022801"/>
    </source>
</evidence>
<reference evidence="5" key="1">
    <citation type="submission" date="2022-10" db="EMBL/GenBank/DDBJ databases">
        <title>The complete genomes of actinobacterial strains from the NBC collection.</title>
        <authorList>
            <person name="Joergensen T.S."/>
            <person name="Alvarez Arevalo M."/>
            <person name="Sterndorff E.B."/>
            <person name="Faurdal D."/>
            <person name="Vuksanovic O."/>
            <person name="Mourched A.-S."/>
            <person name="Charusanti P."/>
            <person name="Shaw S."/>
            <person name="Blin K."/>
            <person name="Weber T."/>
        </authorList>
    </citation>
    <scope>NUCLEOTIDE SEQUENCE</scope>
    <source>
        <strain evidence="5">NBC_00283</strain>
    </source>
</reference>
<evidence type="ECO:0000313" key="5">
    <source>
        <dbReference type="EMBL" id="WUO44940.1"/>
    </source>
</evidence>